<reference evidence="3" key="1">
    <citation type="submission" date="2021-01" db="EMBL/GenBank/DDBJ databases">
        <title>Whole genome shotgun sequence of Actinoplanes rishiriensis NBRC 108556.</title>
        <authorList>
            <person name="Komaki H."/>
            <person name="Tamura T."/>
        </authorList>
    </citation>
    <scope>NUCLEOTIDE SEQUENCE</scope>
    <source>
        <strain evidence="3">NBRC 108556</strain>
    </source>
</reference>
<comment type="caution">
    <text evidence="3">The sequence shown here is derived from an EMBL/GenBank/DDBJ whole genome shotgun (WGS) entry which is preliminary data.</text>
</comment>
<evidence type="ECO:0000256" key="2">
    <source>
        <dbReference type="SAM" id="Phobius"/>
    </source>
</evidence>
<evidence type="ECO:0000313" key="4">
    <source>
        <dbReference type="Proteomes" id="UP000636960"/>
    </source>
</evidence>
<feature type="transmembrane region" description="Helical" evidence="2">
    <location>
        <begin position="30"/>
        <end position="53"/>
    </location>
</feature>
<keyword evidence="2" id="KW-0472">Membrane</keyword>
<proteinExistence type="predicted"/>
<gene>
    <name evidence="3" type="ORF">Ari01nite_67400</name>
</gene>
<keyword evidence="2" id="KW-0812">Transmembrane</keyword>
<accession>A0A919N079</accession>
<dbReference type="EMBL" id="BOMV01000071">
    <property type="protein sequence ID" value="GIE99275.1"/>
    <property type="molecule type" value="Genomic_DNA"/>
</dbReference>
<dbReference type="AlphaFoldDB" id="A0A919N079"/>
<keyword evidence="2" id="KW-1133">Transmembrane helix</keyword>
<evidence type="ECO:0000313" key="3">
    <source>
        <dbReference type="EMBL" id="GIE99275.1"/>
    </source>
</evidence>
<dbReference type="RefSeq" id="WP_203786275.1">
    <property type="nucleotide sequence ID" value="NZ_BOMV01000071.1"/>
</dbReference>
<name>A0A919N079_9ACTN</name>
<sequence length="212" mass="21355">MSTQAQESPPDWVPVEHRLFGLDRRTFRPALIVLTVALVLIYGLPLVSAAIPWHNAIKAGDVLDLGGGATAVPPVGWQLESGALVGAAGGGSPVQLATGGATIAIQVASFPGSADAFLDQVQRAEGDDRPGGLGGGRTTATTDSGLVGVAQSSTSTGGDGLEVAFKLATGSGPAVAEAPALLVVVRTAPGQFERFQQAVTALVRSITPAVNR</sequence>
<keyword evidence="4" id="KW-1185">Reference proteome</keyword>
<feature type="region of interest" description="Disordered" evidence="1">
    <location>
        <begin position="124"/>
        <end position="155"/>
    </location>
</feature>
<dbReference type="Proteomes" id="UP000636960">
    <property type="component" value="Unassembled WGS sequence"/>
</dbReference>
<protein>
    <submittedName>
        <fullName evidence="3">Uncharacterized protein</fullName>
    </submittedName>
</protein>
<organism evidence="3 4">
    <name type="scientific">Paractinoplanes rishiriensis</name>
    <dbReference type="NCBI Taxonomy" id="1050105"/>
    <lineage>
        <taxon>Bacteria</taxon>
        <taxon>Bacillati</taxon>
        <taxon>Actinomycetota</taxon>
        <taxon>Actinomycetes</taxon>
        <taxon>Micromonosporales</taxon>
        <taxon>Micromonosporaceae</taxon>
        <taxon>Paractinoplanes</taxon>
    </lineage>
</organism>
<evidence type="ECO:0000256" key="1">
    <source>
        <dbReference type="SAM" id="MobiDB-lite"/>
    </source>
</evidence>